<keyword evidence="2" id="KW-1185">Reference proteome</keyword>
<sequence>MAQLARGEHDSVSAAPSPSSPLPPPQESVSDAFAASKEAYHEDSDGNNSNVGHPKKPAWSKPLNGVVPVMGDAVSWPALSEATKPPSKSTPDVSNPNESVSASQGPVMLNPTQNQKKHANTNSNPNSAANPKSPARQRSSKRGGGTRAGPVQNGFIRAPPPPPLPLPPPPPIFPLFDLPYGALPAVPDYFPYNGNNWEGMPMGGFVPQSSSVSYQSSPRSSSRRGNFGGHHNGRNASRSSNVRDVRVPQQIAPPRGFLRPAPPPPPPGSIPFIRPHHVGPFGYPMGFDMTFPFVYVPTPPMESFNEVPFSAQAPPMPPLSSTVLDDPMRASLVNQIEYYFCDDNLSRDNFLRSKMDDEGWVPISLIAGFPKVQQWTNDIEVIFNSLKASSVVEVQSHKVRRRDEWKKWVFMPSRFPAGSSTEKTITSSLLKVTLDEAAANKSSVMSEADSSTKVVPCTSTSEELTGHSNLANGDTTIEESCSSLI</sequence>
<reference evidence="1 2" key="1">
    <citation type="journal article" date="2021" name="Hortic Res">
        <title>High-quality reference genome and annotation aids understanding of berry development for evergreen blueberry (Vaccinium darrowii).</title>
        <authorList>
            <person name="Yu J."/>
            <person name="Hulse-Kemp A.M."/>
            <person name="Babiker E."/>
            <person name="Staton M."/>
        </authorList>
    </citation>
    <scope>NUCLEOTIDE SEQUENCE [LARGE SCALE GENOMIC DNA]</scope>
    <source>
        <strain evidence="2">cv. NJ 8807/NJ 8810</strain>
        <tissue evidence="1">Young leaf</tissue>
    </source>
</reference>
<organism evidence="1 2">
    <name type="scientific">Vaccinium darrowii</name>
    <dbReference type="NCBI Taxonomy" id="229202"/>
    <lineage>
        <taxon>Eukaryota</taxon>
        <taxon>Viridiplantae</taxon>
        <taxon>Streptophyta</taxon>
        <taxon>Embryophyta</taxon>
        <taxon>Tracheophyta</taxon>
        <taxon>Spermatophyta</taxon>
        <taxon>Magnoliopsida</taxon>
        <taxon>eudicotyledons</taxon>
        <taxon>Gunneridae</taxon>
        <taxon>Pentapetalae</taxon>
        <taxon>asterids</taxon>
        <taxon>Ericales</taxon>
        <taxon>Ericaceae</taxon>
        <taxon>Vaccinioideae</taxon>
        <taxon>Vaccinieae</taxon>
        <taxon>Vaccinium</taxon>
    </lineage>
</organism>
<proteinExistence type="predicted"/>
<evidence type="ECO:0000313" key="2">
    <source>
        <dbReference type="Proteomes" id="UP000828048"/>
    </source>
</evidence>
<dbReference type="Proteomes" id="UP000828048">
    <property type="component" value="Chromosome 7"/>
</dbReference>
<protein>
    <submittedName>
        <fullName evidence="1">Uncharacterized protein</fullName>
    </submittedName>
</protein>
<accession>A0ACB7YBQ3</accession>
<dbReference type="EMBL" id="CM037157">
    <property type="protein sequence ID" value="KAH7850384.1"/>
    <property type="molecule type" value="Genomic_DNA"/>
</dbReference>
<evidence type="ECO:0000313" key="1">
    <source>
        <dbReference type="EMBL" id="KAH7850384.1"/>
    </source>
</evidence>
<gene>
    <name evidence="1" type="ORF">Vadar_032128</name>
</gene>
<comment type="caution">
    <text evidence="1">The sequence shown here is derived from an EMBL/GenBank/DDBJ whole genome shotgun (WGS) entry which is preliminary data.</text>
</comment>
<name>A0ACB7YBQ3_9ERIC</name>